<dbReference type="Pfam" id="PF05137">
    <property type="entry name" value="PilN"/>
    <property type="match status" value="1"/>
</dbReference>
<evidence type="ECO:0008006" key="4">
    <source>
        <dbReference type="Google" id="ProtNLM"/>
    </source>
</evidence>
<comment type="caution">
    <text evidence="2">The sequence shown here is derived from an EMBL/GenBank/DDBJ whole genome shotgun (WGS) entry which is preliminary data.</text>
</comment>
<feature type="transmembrane region" description="Helical" evidence="1">
    <location>
        <begin position="21"/>
        <end position="41"/>
    </location>
</feature>
<proteinExistence type="predicted"/>
<keyword evidence="3" id="KW-1185">Reference proteome</keyword>
<dbReference type="EMBL" id="AZHW01001063">
    <property type="protein sequence ID" value="ETW94467.1"/>
    <property type="molecule type" value="Genomic_DNA"/>
</dbReference>
<sequence length="188" mass="21005">MIRINLLPAHEVKQRFILRTQLAVAVLLIVVTAAGCVWVMYLQGQEKSQRMAALSQVEAEIAALETIVKEVDAFKIKRNQLQKQIEVVDGLKQNQRRPAPVLDALSRSLPDQVWLMSIHEKGKGMRITGKSLNGNVGIATFMENMGNSPWFGTAELVESKSEVFLNRPVVSFTLTVPIRKPKIERATS</sequence>
<accession>W4L8W3</accession>
<keyword evidence="1" id="KW-1133">Transmembrane helix</keyword>
<name>W4L8W3_ENTF1</name>
<dbReference type="PANTHER" id="PTHR40278:SF1">
    <property type="entry name" value="DNA UTILIZATION PROTEIN HOFN"/>
    <property type="match status" value="1"/>
</dbReference>
<evidence type="ECO:0000256" key="1">
    <source>
        <dbReference type="SAM" id="Phobius"/>
    </source>
</evidence>
<keyword evidence="1" id="KW-0472">Membrane</keyword>
<evidence type="ECO:0000313" key="2">
    <source>
        <dbReference type="EMBL" id="ETW94467.1"/>
    </source>
</evidence>
<dbReference type="AlphaFoldDB" id="W4L8W3"/>
<dbReference type="InterPro" id="IPR007813">
    <property type="entry name" value="PilN"/>
</dbReference>
<dbReference type="PANTHER" id="PTHR40278">
    <property type="entry name" value="DNA UTILIZATION PROTEIN HOFN"/>
    <property type="match status" value="1"/>
</dbReference>
<organism evidence="2 3">
    <name type="scientific">Entotheonella factor</name>
    <dbReference type="NCBI Taxonomy" id="1429438"/>
    <lineage>
        <taxon>Bacteria</taxon>
        <taxon>Pseudomonadati</taxon>
        <taxon>Nitrospinota/Tectimicrobiota group</taxon>
        <taxon>Candidatus Tectimicrobiota</taxon>
        <taxon>Candidatus Entotheonellia</taxon>
        <taxon>Candidatus Entotheonellales</taxon>
        <taxon>Candidatus Entotheonellaceae</taxon>
        <taxon>Candidatus Entotheonella</taxon>
    </lineage>
</organism>
<dbReference type="InterPro" id="IPR052534">
    <property type="entry name" value="Extracell_DNA_Util/SecSys_Comp"/>
</dbReference>
<dbReference type="Proteomes" id="UP000019141">
    <property type="component" value="Unassembled WGS sequence"/>
</dbReference>
<dbReference type="HOGENOM" id="CLU_081304_0_1_7"/>
<reference evidence="2 3" key="1">
    <citation type="journal article" date="2014" name="Nature">
        <title>An environmental bacterial taxon with a large and distinct metabolic repertoire.</title>
        <authorList>
            <person name="Wilson M.C."/>
            <person name="Mori T."/>
            <person name="Ruckert C."/>
            <person name="Uria A.R."/>
            <person name="Helf M.J."/>
            <person name="Takada K."/>
            <person name="Gernert C."/>
            <person name="Steffens U.A."/>
            <person name="Heycke N."/>
            <person name="Schmitt S."/>
            <person name="Rinke C."/>
            <person name="Helfrich E.J."/>
            <person name="Brachmann A.O."/>
            <person name="Gurgui C."/>
            <person name="Wakimoto T."/>
            <person name="Kracht M."/>
            <person name="Crusemann M."/>
            <person name="Hentschel U."/>
            <person name="Abe I."/>
            <person name="Matsunaga S."/>
            <person name="Kalinowski J."/>
            <person name="Takeyama H."/>
            <person name="Piel J."/>
        </authorList>
    </citation>
    <scope>NUCLEOTIDE SEQUENCE [LARGE SCALE GENOMIC DNA]</scope>
    <source>
        <strain evidence="3">TSY1</strain>
    </source>
</reference>
<gene>
    <name evidence="2" type="ORF">ETSY1_34735</name>
</gene>
<protein>
    <recommendedName>
        <fullName evidence="4">Fimbrial protein</fullName>
    </recommendedName>
</protein>
<evidence type="ECO:0000313" key="3">
    <source>
        <dbReference type="Proteomes" id="UP000019141"/>
    </source>
</evidence>
<keyword evidence="1" id="KW-0812">Transmembrane</keyword>